<name>A0A8S2FZV3_9BILA</name>
<organism evidence="2 4">
    <name type="scientific">Didymodactylos carnosus</name>
    <dbReference type="NCBI Taxonomy" id="1234261"/>
    <lineage>
        <taxon>Eukaryota</taxon>
        <taxon>Metazoa</taxon>
        <taxon>Spiralia</taxon>
        <taxon>Gnathifera</taxon>
        <taxon>Rotifera</taxon>
        <taxon>Eurotatoria</taxon>
        <taxon>Bdelloidea</taxon>
        <taxon>Philodinida</taxon>
        <taxon>Philodinidae</taxon>
        <taxon>Didymodactylos</taxon>
    </lineage>
</organism>
<dbReference type="Pfam" id="PF04991">
    <property type="entry name" value="LicD"/>
    <property type="match status" value="1"/>
</dbReference>
<dbReference type="InterPro" id="IPR007074">
    <property type="entry name" value="LicD/FKTN/FKRP_NTP_transf"/>
</dbReference>
<evidence type="ECO:0000313" key="4">
    <source>
        <dbReference type="Proteomes" id="UP000677228"/>
    </source>
</evidence>
<dbReference type="PANTHER" id="PTHR13627">
    <property type="entry name" value="FUKUTIN RELATED PROTEIN"/>
    <property type="match status" value="1"/>
</dbReference>
<protein>
    <recommendedName>
        <fullName evidence="1">LicD/FKTN/FKRP nucleotidyltransferase domain-containing protein</fullName>
    </recommendedName>
</protein>
<dbReference type="Proteomes" id="UP000677228">
    <property type="component" value="Unassembled WGS sequence"/>
</dbReference>
<evidence type="ECO:0000259" key="1">
    <source>
        <dbReference type="Pfam" id="PF04991"/>
    </source>
</evidence>
<dbReference type="EMBL" id="CAJNOK010049295">
    <property type="protein sequence ID" value="CAF1595409.1"/>
    <property type="molecule type" value="Genomic_DNA"/>
</dbReference>
<reference evidence="2" key="1">
    <citation type="submission" date="2021-02" db="EMBL/GenBank/DDBJ databases">
        <authorList>
            <person name="Nowell W R."/>
        </authorList>
    </citation>
    <scope>NUCLEOTIDE SEQUENCE</scope>
</reference>
<dbReference type="InterPro" id="IPR052613">
    <property type="entry name" value="LicD_transferase"/>
</dbReference>
<accession>A0A8S2FZV3</accession>
<gene>
    <name evidence="2" type="ORF">OVA965_LOCUS41789</name>
    <name evidence="3" type="ORF">TMI583_LOCUS43522</name>
</gene>
<comment type="caution">
    <text evidence="2">The sequence shown here is derived from an EMBL/GenBank/DDBJ whole genome shotgun (WGS) entry which is preliminary data.</text>
</comment>
<dbReference type="AlphaFoldDB" id="A0A8S2FZV3"/>
<dbReference type="Proteomes" id="UP000682733">
    <property type="component" value="Unassembled WGS sequence"/>
</dbReference>
<dbReference type="GO" id="GO:0009100">
    <property type="term" value="P:glycoprotein metabolic process"/>
    <property type="evidence" value="ECO:0007669"/>
    <property type="project" value="UniProtKB-ARBA"/>
</dbReference>
<evidence type="ECO:0000313" key="3">
    <source>
        <dbReference type="EMBL" id="CAF4401379.1"/>
    </source>
</evidence>
<dbReference type="EMBL" id="CAJOBA010072878">
    <property type="protein sequence ID" value="CAF4401379.1"/>
    <property type="molecule type" value="Genomic_DNA"/>
</dbReference>
<sequence length="160" mass="18910">MKKWNYVLIYGSLLGAMRNKSIIPWTGDLDLAVINDVYDNKLHLAETKQDIWLYGYFLFHHEVYRLCPHRNHPDAKIMSTLNNSKKMKPYTAPYMDMYRLNPEAKSEGWYIPYLGVKNKPIHISFRTKVVLEEYAFPAPESPLAHVIYTYGNNFTLEKRY</sequence>
<evidence type="ECO:0000313" key="2">
    <source>
        <dbReference type="EMBL" id="CAF1595409.1"/>
    </source>
</evidence>
<proteinExistence type="predicted"/>
<feature type="domain" description="LicD/FKTN/FKRP nucleotidyltransferase" evidence="1">
    <location>
        <begin position="5"/>
        <end position="39"/>
    </location>
</feature>